<gene>
    <name evidence="1" type="ORF">MUO15_17330</name>
</gene>
<protein>
    <submittedName>
        <fullName evidence="1">Uncharacterized protein</fullName>
    </submittedName>
</protein>
<evidence type="ECO:0000313" key="1">
    <source>
        <dbReference type="EMBL" id="UOR11338.1"/>
    </source>
</evidence>
<accession>A0ABY4HA77</accession>
<keyword evidence="2" id="KW-1185">Reference proteome</keyword>
<reference evidence="1" key="1">
    <citation type="submission" date="2022-04" db="EMBL/GenBank/DDBJ databases">
        <title>Halobacillus sp. isolated from saltern.</title>
        <authorList>
            <person name="Won M."/>
            <person name="Lee C.-M."/>
            <person name="Woen H.-Y."/>
            <person name="Kwon S.-W."/>
        </authorList>
    </citation>
    <scope>NUCLEOTIDE SEQUENCE</scope>
    <source>
        <strain evidence="1">SSHM10-5</strain>
    </source>
</reference>
<dbReference type="RefSeq" id="WP_245031286.1">
    <property type="nucleotide sequence ID" value="NZ_CP095075.1"/>
</dbReference>
<name>A0ABY4HA77_9BACI</name>
<dbReference type="EMBL" id="CP095075">
    <property type="protein sequence ID" value="UOR11338.1"/>
    <property type="molecule type" value="Genomic_DNA"/>
</dbReference>
<evidence type="ECO:0000313" key="2">
    <source>
        <dbReference type="Proteomes" id="UP000830326"/>
    </source>
</evidence>
<sequence>MLSSGEDGSIQGITAALKEPDYCEPETYGELLHKRRDFNEEILIYTKEDLELLFTEMAIEPLSLF</sequence>
<organism evidence="1 2">
    <name type="scientific">Halobacillus amylolyticus</name>
    <dbReference type="NCBI Taxonomy" id="2932259"/>
    <lineage>
        <taxon>Bacteria</taxon>
        <taxon>Bacillati</taxon>
        <taxon>Bacillota</taxon>
        <taxon>Bacilli</taxon>
        <taxon>Bacillales</taxon>
        <taxon>Bacillaceae</taxon>
        <taxon>Halobacillus</taxon>
    </lineage>
</organism>
<dbReference type="Proteomes" id="UP000830326">
    <property type="component" value="Chromosome"/>
</dbReference>
<proteinExistence type="predicted"/>